<evidence type="ECO:0000259" key="1">
    <source>
        <dbReference type="Pfam" id="PF24982"/>
    </source>
</evidence>
<protein>
    <recommendedName>
        <fullName evidence="1">DUF7773 domain-containing protein</fullName>
    </recommendedName>
</protein>
<dbReference type="Proteomes" id="UP000887572">
    <property type="component" value="Unplaced"/>
</dbReference>
<sequence>MPSPFHTVRPLTAPPLLLLSLPAVNPSRENICGPEEICFGEYYSLHQSAPTNPANDESLSHYFDRFCVHRQHCVSRGLWPEERACLHLNELDAAVAQTFRNKLISERLDPSRLFNTRFCCCSDNNLCNRMDASEIGKLFNVTITVPQHQTPIHREGTGRYGLGKNLAIKFEHLVAKLKGRSVPEEFRFFSLAFFNCAINSFRASLLFLPSSLSSAAIDKASEEAASPAMALTSDGNGINFRWVITSNGINFRWVITSNGINFRWVITSNGINFRWVITSNGINFRWVITSNGINFRWVITSNGINFRWVITSNGINFRWVITSNGINFRWVITSNGINFRWVITSNGINFR</sequence>
<organism evidence="2 3">
    <name type="scientific">Globodera rostochiensis</name>
    <name type="common">Golden nematode worm</name>
    <name type="synonym">Heterodera rostochiensis</name>
    <dbReference type="NCBI Taxonomy" id="31243"/>
    <lineage>
        <taxon>Eukaryota</taxon>
        <taxon>Metazoa</taxon>
        <taxon>Ecdysozoa</taxon>
        <taxon>Nematoda</taxon>
        <taxon>Chromadorea</taxon>
        <taxon>Rhabditida</taxon>
        <taxon>Tylenchina</taxon>
        <taxon>Tylenchomorpha</taxon>
        <taxon>Tylenchoidea</taxon>
        <taxon>Heteroderidae</taxon>
        <taxon>Heteroderinae</taxon>
        <taxon>Globodera</taxon>
    </lineage>
</organism>
<dbReference type="InterPro" id="IPR056675">
    <property type="entry name" value="DUF7773"/>
</dbReference>
<evidence type="ECO:0000313" key="3">
    <source>
        <dbReference type="WBParaSite" id="Gr19_v10_g5158.t1"/>
    </source>
</evidence>
<feature type="domain" description="DUF7773" evidence="1">
    <location>
        <begin position="25"/>
        <end position="142"/>
    </location>
</feature>
<evidence type="ECO:0000313" key="2">
    <source>
        <dbReference type="Proteomes" id="UP000887572"/>
    </source>
</evidence>
<reference evidence="3" key="1">
    <citation type="submission" date="2022-11" db="UniProtKB">
        <authorList>
            <consortium name="WormBaseParasite"/>
        </authorList>
    </citation>
    <scope>IDENTIFICATION</scope>
</reference>
<name>A0A914HY09_GLORO</name>
<dbReference type="AlphaFoldDB" id="A0A914HY09"/>
<proteinExistence type="predicted"/>
<keyword evidence="2" id="KW-1185">Reference proteome</keyword>
<accession>A0A914HY09</accession>
<dbReference type="Pfam" id="PF24982">
    <property type="entry name" value="DUF7773"/>
    <property type="match status" value="1"/>
</dbReference>
<dbReference type="WBParaSite" id="Gr19_v10_g5158.t1">
    <property type="protein sequence ID" value="Gr19_v10_g5158.t1"/>
    <property type="gene ID" value="Gr19_v10_g5158"/>
</dbReference>